<evidence type="ECO:0000256" key="4">
    <source>
        <dbReference type="ARBA" id="ARBA00022824"/>
    </source>
</evidence>
<feature type="domain" description="AB hydrolase-1" evidence="8">
    <location>
        <begin position="44"/>
        <end position="187"/>
    </location>
</feature>
<evidence type="ECO:0000256" key="6">
    <source>
        <dbReference type="ARBA" id="ARBA00023136"/>
    </source>
</evidence>
<protein>
    <recommendedName>
        <fullName evidence="8">AB hydrolase-1 domain-containing protein</fullName>
    </recommendedName>
</protein>
<dbReference type="GO" id="GO:0005783">
    <property type="term" value="C:endoplasmic reticulum"/>
    <property type="evidence" value="ECO:0007669"/>
    <property type="project" value="UniProtKB-SubCell"/>
</dbReference>
<dbReference type="Pfam" id="PF12697">
    <property type="entry name" value="Abhydrolase_6"/>
    <property type="match status" value="1"/>
</dbReference>
<evidence type="ECO:0000256" key="5">
    <source>
        <dbReference type="ARBA" id="ARBA00023128"/>
    </source>
</evidence>
<comment type="caution">
    <text evidence="9">The sequence shown here is derived from an EMBL/GenBank/DDBJ whole genome shotgun (WGS) entry which is preliminary data.</text>
</comment>
<gene>
    <name evidence="9" type="ORF">DYB38_010042</name>
</gene>
<dbReference type="Gene3D" id="3.40.50.1820">
    <property type="entry name" value="alpha/beta hydrolase"/>
    <property type="match status" value="1"/>
</dbReference>
<keyword evidence="4" id="KW-0256">Endoplasmic reticulum</keyword>
<dbReference type="GO" id="GO:0005739">
    <property type="term" value="C:mitochondrion"/>
    <property type="evidence" value="ECO:0007669"/>
    <property type="project" value="UniProtKB-SubCell"/>
</dbReference>
<evidence type="ECO:0000313" key="9">
    <source>
        <dbReference type="EMBL" id="RHY63045.1"/>
    </source>
</evidence>
<keyword evidence="5" id="KW-0496">Mitochondrion</keyword>
<dbReference type="AlphaFoldDB" id="A0A397DJ50"/>
<keyword evidence="6" id="KW-0472">Membrane</keyword>
<feature type="compositionally biased region" description="Acidic residues" evidence="7">
    <location>
        <begin position="284"/>
        <end position="294"/>
    </location>
</feature>
<name>A0A397DJ50_APHAT</name>
<feature type="non-terminal residue" evidence="9">
    <location>
        <position position="1"/>
    </location>
</feature>
<accession>A0A397DJ50</accession>
<dbReference type="PANTHER" id="PTHR48182:SF2">
    <property type="entry name" value="PROTEIN SERAC1"/>
    <property type="match status" value="1"/>
</dbReference>
<feature type="region of interest" description="Disordered" evidence="7">
    <location>
        <begin position="269"/>
        <end position="323"/>
    </location>
</feature>
<sequence length="496" mass="54311">DGWTDEEDEVSTHRDDGVVYMEGVHPFTMPQDNAAAATDYDVDIVFVHGLLGCAFETWAGGAAGQVWASDWLVADLQRQHVNPRVVSLGYDSKLFAAESSFETLCFDDTSRDLLVKLQKAKVGVDRPVVFVTHSMGGLVVKKMLHDAATSSLAQRTKGLVFYGVPHHGSPVAAAIFPVASAVLRQGISIQHPVTSDLHGTPRLEALNEWCAGFVQDHNVHVLSVGESAPMRLPLVGVEALVVPEASSNPGFGAYVKLPDLDHIQVCKPASISDVRAQPPRDTTQDDDYDNEDEDKAGSAPSSILDERDESQPPNATLTIKPPTALSDPYLATLRTQVNQPGGSPKYQMTWKVKHVPKPLTFKCACGAVHRTATDNSVLDEVRVMMTTFGDVDTPCNATALLVQSIGISFQSNNGLDFTHLFQDEAMYYGRWKDFKSHTKDGDEGGPDDVELSDDLVDELDMFASYESMELNAFQLYFLVRRSLAWLSRAQMRLRSG</sequence>
<dbReference type="SUPFAM" id="SSF53474">
    <property type="entry name" value="alpha/beta-Hydrolases"/>
    <property type="match status" value="1"/>
</dbReference>
<evidence type="ECO:0000256" key="2">
    <source>
        <dbReference type="ARBA" id="ARBA00004240"/>
    </source>
</evidence>
<proteinExistence type="predicted"/>
<comment type="subcellular location">
    <subcellularLocation>
        <location evidence="2">Endoplasmic reticulum</location>
    </subcellularLocation>
    <subcellularLocation>
        <location evidence="3">Membrane</location>
    </subcellularLocation>
    <subcellularLocation>
        <location evidence="1">Mitochondrion</location>
    </subcellularLocation>
</comment>
<evidence type="ECO:0000259" key="8">
    <source>
        <dbReference type="Pfam" id="PF12697"/>
    </source>
</evidence>
<dbReference type="EMBL" id="QUTC01004681">
    <property type="protein sequence ID" value="RHY63045.1"/>
    <property type="molecule type" value="Genomic_DNA"/>
</dbReference>
<dbReference type="Proteomes" id="UP000265716">
    <property type="component" value="Unassembled WGS sequence"/>
</dbReference>
<dbReference type="InterPro" id="IPR052374">
    <property type="entry name" value="SERAC1"/>
</dbReference>
<evidence type="ECO:0000313" key="10">
    <source>
        <dbReference type="Proteomes" id="UP000265716"/>
    </source>
</evidence>
<reference evidence="9 10" key="1">
    <citation type="submission" date="2018-08" db="EMBL/GenBank/DDBJ databases">
        <title>Aphanomyces genome sequencing and annotation.</title>
        <authorList>
            <person name="Minardi D."/>
            <person name="Oidtmann B."/>
            <person name="Van Der Giezen M."/>
            <person name="Studholme D.J."/>
        </authorList>
    </citation>
    <scope>NUCLEOTIDE SEQUENCE [LARGE SCALE GENOMIC DNA]</scope>
    <source>
        <strain evidence="9 10">SA</strain>
    </source>
</reference>
<dbReference type="InterPro" id="IPR000073">
    <property type="entry name" value="AB_hydrolase_1"/>
</dbReference>
<evidence type="ECO:0000256" key="1">
    <source>
        <dbReference type="ARBA" id="ARBA00004173"/>
    </source>
</evidence>
<evidence type="ECO:0000256" key="7">
    <source>
        <dbReference type="SAM" id="MobiDB-lite"/>
    </source>
</evidence>
<dbReference type="PANTHER" id="PTHR48182">
    <property type="entry name" value="PROTEIN SERAC1"/>
    <property type="match status" value="1"/>
</dbReference>
<dbReference type="GO" id="GO:0016020">
    <property type="term" value="C:membrane"/>
    <property type="evidence" value="ECO:0007669"/>
    <property type="project" value="UniProtKB-SubCell"/>
</dbReference>
<dbReference type="InterPro" id="IPR029058">
    <property type="entry name" value="AB_hydrolase_fold"/>
</dbReference>
<evidence type="ECO:0000256" key="3">
    <source>
        <dbReference type="ARBA" id="ARBA00004370"/>
    </source>
</evidence>
<dbReference type="VEuPathDB" id="FungiDB:H257_06644"/>
<organism evidence="9 10">
    <name type="scientific">Aphanomyces astaci</name>
    <name type="common">Crayfish plague agent</name>
    <dbReference type="NCBI Taxonomy" id="112090"/>
    <lineage>
        <taxon>Eukaryota</taxon>
        <taxon>Sar</taxon>
        <taxon>Stramenopiles</taxon>
        <taxon>Oomycota</taxon>
        <taxon>Saprolegniomycetes</taxon>
        <taxon>Saprolegniales</taxon>
        <taxon>Verrucalvaceae</taxon>
        <taxon>Aphanomyces</taxon>
    </lineage>
</organism>